<dbReference type="InterPro" id="IPR000560">
    <property type="entry name" value="His_Pase_clade-2"/>
</dbReference>
<evidence type="ECO:0000256" key="4">
    <source>
        <dbReference type="ARBA" id="ARBA00022729"/>
    </source>
</evidence>
<dbReference type="GO" id="GO:0003993">
    <property type="term" value="F:acid phosphatase activity"/>
    <property type="evidence" value="ECO:0007669"/>
    <property type="project" value="UniProtKB-EC"/>
</dbReference>
<dbReference type="InterPro" id="IPR050645">
    <property type="entry name" value="Histidine_acid_phosphatase"/>
</dbReference>
<gene>
    <name evidence="10" type="primary">LOC119634882</name>
</gene>
<sequence length="450" mass="52232">MLMHCLTLSRNGEVLCNSCFFLLACLIRSTIFGNNALATATSTPVADTTINQELIFAHVLYRHGDRTPIEPYPTDPWGDLKYWPTGWGQLTNIGKQQQYDLGRWLRKRYNKLLSEIYSEDEIFVRSTDVDRTLMSSLCNLAGLYQPEASDIWNPDVNWQPIPVHTMPEYMDSVLAGKAACPAYDHALSNLRNSDVFQKLNTRFGYLFNYLSKYTGRSMNSLEDLQRFNNTLYIEGLYNKTLPEWTKKVYPSSDLQFISDFTFTIGTYTRYMARLKTGPLIKEILQRFTDKVNGKLDPDRKIWMYSAHDTTIANVLNTLKLFNGRSPPYTACVLIELRLDYERQPFVSIFYKNSSTEPQPLYIPSCGTECPLRKMYTLYENILPVDWNFECKLTTLMMTYEEANIGAAMGILVIIITVMLLLSYVIMIYYRRRSYKNYVSYSQNWQYKLSA</sequence>
<dbReference type="PANTHER" id="PTHR11567:SF211">
    <property type="entry name" value="PROSTATIC ACID PHOSPHATASE"/>
    <property type="match status" value="1"/>
</dbReference>
<dbReference type="EC" id="3.1.3.2" evidence="3"/>
<dbReference type="KEGG" id="gfs:119634882"/>
<keyword evidence="4" id="KW-0732">Signal</keyword>
<organism evidence="9 10">
    <name type="scientific">Glossina fuscipes</name>
    <dbReference type="NCBI Taxonomy" id="7396"/>
    <lineage>
        <taxon>Eukaryota</taxon>
        <taxon>Metazoa</taxon>
        <taxon>Ecdysozoa</taxon>
        <taxon>Arthropoda</taxon>
        <taxon>Hexapoda</taxon>
        <taxon>Insecta</taxon>
        <taxon>Pterygota</taxon>
        <taxon>Neoptera</taxon>
        <taxon>Endopterygota</taxon>
        <taxon>Diptera</taxon>
        <taxon>Brachycera</taxon>
        <taxon>Muscomorpha</taxon>
        <taxon>Hippoboscoidea</taxon>
        <taxon>Glossinidae</taxon>
        <taxon>Glossina</taxon>
    </lineage>
</organism>
<keyword evidence="8" id="KW-0472">Membrane</keyword>
<dbReference type="Pfam" id="PF00328">
    <property type="entry name" value="His_Phos_2"/>
    <property type="match status" value="1"/>
</dbReference>
<dbReference type="Gene3D" id="3.40.50.1240">
    <property type="entry name" value="Phosphoglycerate mutase-like"/>
    <property type="match status" value="1"/>
</dbReference>
<accession>A0A8U0WJZ9</accession>
<keyword evidence="8" id="KW-0812">Transmembrane</keyword>
<evidence type="ECO:0000256" key="1">
    <source>
        <dbReference type="ARBA" id="ARBA00000032"/>
    </source>
</evidence>
<comment type="catalytic activity">
    <reaction evidence="1">
        <text>a phosphate monoester + H2O = an alcohol + phosphate</text>
        <dbReference type="Rhea" id="RHEA:15017"/>
        <dbReference type="ChEBI" id="CHEBI:15377"/>
        <dbReference type="ChEBI" id="CHEBI:30879"/>
        <dbReference type="ChEBI" id="CHEBI:43474"/>
        <dbReference type="ChEBI" id="CHEBI:67140"/>
        <dbReference type="EC" id="3.1.3.2"/>
    </reaction>
</comment>
<evidence type="ECO:0000313" key="9">
    <source>
        <dbReference type="Proteomes" id="UP000092443"/>
    </source>
</evidence>
<dbReference type="PROSITE" id="PS00616">
    <property type="entry name" value="HIS_ACID_PHOSPHAT_1"/>
    <property type="match status" value="1"/>
</dbReference>
<reference evidence="10" key="1">
    <citation type="submission" date="2025-08" db="UniProtKB">
        <authorList>
            <consortium name="RefSeq"/>
        </authorList>
    </citation>
    <scope>IDENTIFICATION</scope>
    <source>
        <tissue evidence="10">Whole body pupa</tissue>
    </source>
</reference>
<dbReference type="RefSeq" id="XP_037885223.1">
    <property type="nucleotide sequence ID" value="XM_038029295.1"/>
</dbReference>
<evidence type="ECO:0000256" key="7">
    <source>
        <dbReference type="ARBA" id="ARBA00023180"/>
    </source>
</evidence>
<keyword evidence="5" id="KW-0378">Hydrolase</keyword>
<keyword evidence="8" id="KW-1133">Transmembrane helix</keyword>
<name>A0A8U0WJZ9_9MUSC</name>
<keyword evidence="6" id="KW-1015">Disulfide bond</keyword>
<evidence type="ECO:0000256" key="2">
    <source>
        <dbReference type="ARBA" id="ARBA00005375"/>
    </source>
</evidence>
<dbReference type="Proteomes" id="UP000092443">
    <property type="component" value="Unplaced"/>
</dbReference>
<dbReference type="PANTHER" id="PTHR11567">
    <property type="entry name" value="ACID PHOSPHATASE-RELATED"/>
    <property type="match status" value="1"/>
</dbReference>
<evidence type="ECO:0000313" key="10">
    <source>
        <dbReference type="RefSeq" id="XP_037885223.1"/>
    </source>
</evidence>
<evidence type="ECO:0000256" key="5">
    <source>
        <dbReference type="ARBA" id="ARBA00022801"/>
    </source>
</evidence>
<feature type="transmembrane region" description="Helical" evidence="8">
    <location>
        <begin position="404"/>
        <end position="429"/>
    </location>
</feature>
<evidence type="ECO:0000256" key="3">
    <source>
        <dbReference type="ARBA" id="ARBA00012646"/>
    </source>
</evidence>
<dbReference type="InterPro" id="IPR033379">
    <property type="entry name" value="Acid_Pase_AS"/>
</dbReference>
<dbReference type="SUPFAM" id="SSF53254">
    <property type="entry name" value="Phosphoglycerate mutase-like"/>
    <property type="match status" value="1"/>
</dbReference>
<dbReference type="AlphaFoldDB" id="A0A8U0WJZ9"/>
<keyword evidence="7" id="KW-0325">Glycoprotein</keyword>
<dbReference type="InterPro" id="IPR029033">
    <property type="entry name" value="His_PPase_superfam"/>
</dbReference>
<proteinExistence type="inferred from homology"/>
<protein>
    <recommendedName>
        <fullName evidence="3">acid phosphatase</fullName>
        <ecNumber evidence="3">3.1.3.2</ecNumber>
    </recommendedName>
</protein>
<comment type="similarity">
    <text evidence="2">Belongs to the histidine acid phosphatase family.</text>
</comment>
<dbReference type="CDD" id="cd07061">
    <property type="entry name" value="HP_HAP_like"/>
    <property type="match status" value="1"/>
</dbReference>
<evidence type="ECO:0000256" key="8">
    <source>
        <dbReference type="SAM" id="Phobius"/>
    </source>
</evidence>
<dbReference type="GeneID" id="119634882"/>
<keyword evidence="9" id="KW-1185">Reference proteome</keyword>
<dbReference type="PROSITE" id="PS00778">
    <property type="entry name" value="HIS_ACID_PHOSPHAT_2"/>
    <property type="match status" value="1"/>
</dbReference>
<evidence type="ECO:0000256" key="6">
    <source>
        <dbReference type="ARBA" id="ARBA00023157"/>
    </source>
</evidence>